<dbReference type="PROSITE" id="PS00198">
    <property type="entry name" value="4FE4S_FER_1"/>
    <property type="match status" value="1"/>
</dbReference>
<sequence>MDEIKDADQIKNEVLQKTAEYAFKNILAEKAEDIPFEIISGIKPQFRCCVYREREIIRQRVRLSMGQLPRDAVYTELEPTQVVHVIPCACEGCPIVRFTVTDNCQNCLTKKCIKSCAFGAISATKKGAYIDKQLCKKCGKCVASCPYHAIVDIERPCKKSCPVDAIEIDENDIAIIDSTKCINCGLCINNCPFGAISDVSMMTNVINTLLTNDNVYAMIAPAIEGQFGPDASIGVIKNWIKKLGFKDVYEVALGADAVAYREAEELSENFKNGKKMTSSCCPSFVNLISKYYGNLVENISTTISPMVATARLIREKDPEAVTVFIGPCVTKKNEALSLYIKEVNYVITFEELAAMFAGKNIDLSAGECDENSATSYGKGFAKSGGVAAAVLKVLEEKGINEDIKILNCNGIDECKKALLMLKAGRLKEDFIEGMSCVHGCLGGPVNLKAVNESRKTFDKYQKNQNDNILKNNVSKKLDTIDIHKVSKT</sequence>
<dbReference type="SUPFAM" id="SSF53920">
    <property type="entry name" value="Fe-only hydrogenase"/>
    <property type="match status" value="1"/>
</dbReference>
<dbReference type="InterPro" id="IPR057431">
    <property type="entry name" value="LdpA_Fe-S-bd"/>
</dbReference>
<accession>D1AQP4</accession>
<dbReference type="GO" id="GO:0046872">
    <property type="term" value="F:metal ion binding"/>
    <property type="evidence" value="ECO:0007669"/>
    <property type="project" value="UniProtKB-KW"/>
</dbReference>
<dbReference type="PROSITE" id="PS51379">
    <property type="entry name" value="4FE4S_FER_2"/>
    <property type="match status" value="2"/>
</dbReference>
<evidence type="ECO:0000256" key="3">
    <source>
        <dbReference type="ARBA" id="ARBA00023014"/>
    </source>
</evidence>
<name>D1AQP4_SEBTE</name>
<dbReference type="Pfam" id="PF02906">
    <property type="entry name" value="Fe_hyd_lg_C"/>
    <property type="match status" value="1"/>
</dbReference>
<keyword evidence="3" id="KW-0411">Iron-sulfur</keyword>
<dbReference type="Gene3D" id="3.30.70.20">
    <property type="match status" value="2"/>
</dbReference>
<evidence type="ECO:0000313" key="6">
    <source>
        <dbReference type="Proteomes" id="UP000000845"/>
    </source>
</evidence>
<proteinExistence type="predicted"/>
<protein>
    <submittedName>
        <fullName evidence="5">Hydrogenase large subunit domain protein</fullName>
    </submittedName>
</protein>
<feature type="domain" description="4Fe-4S ferredoxin-type" evidence="4">
    <location>
        <begin position="172"/>
        <end position="201"/>
    </location>
</feature>
<keyword evidence="1" id="KW-0479">Metal-binding</keyword>
<dbReference type="eggNOG" id="COG4624">
    <property type="taxonomic scope" value="Bacteria"/>
</dbReference>
<dbReference type="NCBIfam" id="TIGR04105">
    <property type="entry name" value="FeFe_hydrog_B1"/>
    <property type="match status" value="1"/>
</dbReference>
<evidence type="ECO:0000313" key="5">
    <source>
        <dbReference type="EMBL" id="ACZ10304.1"/>
    </source>
</evidence>
<feature type="domain" description="4Fe-4S ferredoxin-type" evidence="4">
    <location>
        <begin position="126"/>
        <end position="156"/>
    </location>
</feature>
<dbReference type="GO" id="GO:0051536">
    <property type="term" value="F:iron-sulfur cluster binding"/>
    <property type="evidence" value="ECO:0007669"/>
    <property type="project" value="UniProtKB-KW"/>
</dbReference>
<dbReference type="InterPro" id="IPR004108">
    <property type="entry name" value="Fe_hydrogenase_lsu_C"/>
</dbReference>
<dbReference type="Pfam" id="PF12837">
    <property type="entry name" value="Fer4_6"/>
    <property type="match status" value="1"/>
</dbReference>
<dbReference type="InterPro" id="IPR050340">
    <property type="entry name" value="Cytosolic_Fe-S_CAF"/>
</dbReference>
<dbReference type="InterPro" id="IPR017900">
    <property type="entry name" value="4Fe4S_Fe_S_CS"/>
</dbReference>
<dbReference type="eggNOG" id="COG1142">
    <property type="taxonomic scope" value="Bacteria"/>
</dbReference>
<dbReference type="RefSeq" id="WP_012862886.1">
    <property type="nucleotide sequence ID" value="NC_013517.1"/>
</dbReference>
<keyword evidence="2" id="KW-0408">Iron</keyword>
<reference evidence="5 6" key="2">
    <citation type="journal article" date="2010" name="Stand. Genomic Sci.">
        <title>Complete genome sequence of Sebaldella termitidis type strain (NCTC 11300).</title>
        <authorList>
            <person name="Harmon-Smith M."/>
            <person name="Celia L."/>
            <person name="Chertkov O."/>
            <person name="Lapidus A."/>
            <person name="Copeland A."/>
            <person name="Glavina Del Rio T."/>
            <person name="Nolan M."/>
            <person name="Lucas S."/>
            <person name="Tice H."/>
            <person name="Cheng J.F."/>
            <person name="Han C."/>
            <person name="Detter J.C."/>
            <person name="Bruce D."/>
            <person name="Goodwin L."/>
            <person name="Pitluck S."/>
            <person name="Pati A."/>
            <person name="Liolios K."/>
            <person name="Ivanova N."/>
            <person name="Mavromatis K."/>
            <person name="Mikhailova N."/>
            <person name="Chen A."/>
            <person name="Palaniappan K."/>
            <person name="Land M."/>
            <person name="Hauser L."/>
            <person name="Chang Y.J."/>
            <person name="Jeffries C.D."/>
            <person name="Brettin T."/>
            <person name="Goker M."/>
            <person name="Beck B."/>
            <person name="Bristow J."/>
            <person name="Eisen J.A."/>
            <person name="Markowitz V."/>
            <person name="Hugenholtz P."/>
            <person name="Kyrpides N.C."/>
            <person name="Klenk H.P."/>
            <person name="Chen F."/>
        </authorList>
    </citation>
    <scope>NUCLEOTIDE SEQUENCE [LARGE SCALE GENOMIC DNA]</scope>
    <source>
        <strain evidence="6">ATCC 33386 / NCTC 11300</strain>
    </source>
</reference>
<dbReference type="PANTHER" id="PTHR11615">
    <property type="entry name" value="NITRATE, FORMATE, IRON DEHYDROGENASE"/>
    <property type="match status" value="1"/>
</dbReference>
<reference evidence="6" key="1">
    <citation type="submission" date="2009-09" db="EMBL/GenBank/DDBJ databases">
        <title>The complete chromosome of Sebaldella termitidis ATCC 33386.</title>
        <authorList>
            <consortium name="US DOE Joint Genome Institute (JGI-PGF)"/>
            <person name="Lucas S."/>
            <person name="Copeland A."/>
            <person name="Lapidus A."/>
            <person name="Glavina del Rio T."/>
            <person name="Dalin E."/>
            <person name="Tice H."/>
            <person name="Bruce D."/>
            <person name="Goodwin L."/>
            <person name="Pitluck S."/>
            <person name="Kyrpides N."/>
            <person name="Mavromatis K."/>
            <person name="Ivanova N."/>
            <person name="Mikhailova N."/>
            <person name="Sims D."/>
            <person name="Meincke L."/>
            <person name="Brettin T."/>
            <person name="Detter J.C."/>
            <person name="Han C."/>
            <person name="Larimer F."/>
            <person name="Land M."/>
            <person name="Hauser L."/>
            <person name="Markowitz V."/>
            <person name="Cheng J.F."/>
            <person name="Hugenholtz P."/>
            <person name="Woyke T."/>
            <person name="Wu D."/>
            <person name="Eisen J.A."/>
        </authorList>
    </citation>
    <scope>NUCLEOTIDE SEQUENCE [LARGE SCALE GENOMIC DNA]</scope>
    <source>
        <strain evidence="6">ATCC 33386 / NCTC 11300</strain>
    </source>
</reference>
<dbReference type="InterPro" id="IPR009016">
    <property type="entry name" value="Fe_hydrogenase"/>
</dbReference>
<evidence type="ECO:0000256" key="1">
    <source>
        <dbReference type="ARBA" id="ARBA00022723"/>
    </source>
</evidence>
<dbReference type="STRING" id="526218.Sterm_3465"/>
<dbReference type="EMBL" id="CP001739">
    <property type="protein sequence ID" value="ACZ10304.1"/>
    <property type="molecule type" value="Genomic_DNA"/>
</dbReference>
<dbReference type="HOGENOM" id="CLU_039046_0_1_0"/>
<organism evidence="5 6">
    <name type="scientific">Sebaldella termitidis (strain ATCC 33386 / NCTC 11300)</name>
    <dbReference type="NCBI Taxonomy" id="526218"/>
    <lineage>
        <taxon>Bacteria</taxon>
        <taxon>Fusobacteriati</taxon>
        <taxon>Fusobacteriota</taxon>
        <taxon>Fusobacteriia</taxon>
        <taxon>Fusobacteriales</taxon>
        <taxon>Leptotrichiaceae</taxon>
        <taxon>Sebaldella</taxon>
    </lineage>
</organism>
<dbReference type="Proteomes" id="UP000000845">
    <property type="component" value="Chromosome"/>
</dbReference>
<dbReference type="KEGG" id="str:Sterm_3465"/>
<evidence type="ECO:0000256" key="2">
    <source>
        <dbReference type="ARBA" id="ARBA00023004"/>
    </source>
</evidence>
<evidence type="ECO:0000259" key="4">
    <source>
        <dbReference type="PROSITE" id="PS51379"/>
    </source>
</evidence>
<keyword evidence="6" id="KW-1185">Reference proteome</keyword>
<gene>
    <name evidence="5" type="ordered locus">Sterm_3465</name>
</gene>
<dbReference type="AlphaFoldDB" id="D1AQP4"/>
<dbReference type="SUPFAM" id="SSF54862">
    <property type="entry name" value="4Fe-4S ferredoxins"/>
    <property type="match status" value="1"/>
</dbReference>
<dbReference type="Pfam" id="PF25160">
    <property type="entry name" value="LdpA_Fe-S-bd"/>
    <property type="match status" value="1"/>
</dbReference>
<dbReference type="Gene3D" id="3.40.950.10">
    <property type="entry name" value="Fe-only Hydrogenase (Larger Subunit), Chain L, domain 3"/>
    <property type="match status" value="1"/>
</dbReference>
<dbReference type="InterPro" id="IPR027631">
    <property type="entry name" value="Mono_FeFe_hydrog"/>
</dbReference>
<dbReference type="InterPro" id="IPR017896">
    <property type="entry name" value="4Fe4S_Fe-S-bd"/>
</dbReference>